<sequence length="191" mass="21501">MVYYSFENKARKYIFVLGLFVVLGGGFSYLLWASHIGMRMVLMKSIPDWLTSITVGCIFGLIPAGRVAWFRPVGKTSGYIFQVFFGGFCLGLVLSLNIYDVWSYLSPGKIVHYDSEYEITFPGPAVARFSHCEAGLWIKDAPTRNWIQLCTNKKALASGRKPGMNAVRVTARTNHLGSYIVDYQFVNTKNK</sequence>
<dbReference type="RefSeq" id="WP_156565181.1">
    <property type="nucleotide sequence ID" value="NZ_CACRTZ010000005.1"/>
</dbReference>
<gene>
    <name evidence="2" type="ORF">EMLFYP7_01025</name>
</gene>
<organism evidence="2">
    <name type="scientific">Phytobacter massiliensis</name>
    <dbReference type="NCBI Taxonomy" id="1485952"/>
    <lineage>
        <taxon>Bacteria</taxon>
        <taxon>Pseudomonadati</taxon>
        <taxon>Pseudomonadota</taxon>
        <taxon>Gammaproteobacteria</taxon>
        <taxon>Enterobacterales</taxon>
        <taxon>Enterobacteriaceae</taxon>
        <taxon>Phytobacter</taxon>
    </lineage>
</organism>
<dbReference type="EMBL" id="CACRTZ010000005">
    <property type="protein sequence ID" value="VYT94962.1"/>
    <property type="molecule type" value="Genomic_DNA"/>
</dbReference>
<dbReference type="AlphaFoldDB" id="A0A6N3B4K6"/>
<accession>A0A6N3B4K6</accession>
<feature type="transmembrane region" description="Helical" evidence="1">
    <location>
        <begin position="79"/>
        <end position="99"/>
    </location>
</feature>
<feature type="transmembrane region" description="Helical" evidence="1">
    <location>
        <begin position="46"/>
        <end position="67"/>
    </location>
</feature>
<keyword evidence="1" id="KW-0812">Transmembrane</keyword>
<keyword evidence="1" id="KW-0472">Membrane</keyword>
<keyword evidence="1" id="KW-1133">Transmembrane helix</keyword>
<feature type="transmembrane region" description="Helical" evidence="1">
    <location>
        <begin position="13"/>
        <end position="34"/>
    </location>
</feature>
<reference evidence="2" key="1">
    <citation type="submission" date="2019-11" db="EMBL/GenBank/DDBJ databases">
        <authorList>
            <person name="Feng L."/>
        </authorList>
    </citation>
    <scope>NUCLEOTIDE SEQUENCE</scope>
    <source>
        <strain evidence="2">EMassiliensisLFYP7</strain>
    </source>
</reference>
<evidence type="ECO:0000313" key="2">
    <source>
        <dbReference type="EMBL" id="VYT94962.1"/>
    </source>
</evidence>
<protein>
    <submittedName>
        <fullName evidence="2">Uncharacterized protein</fullName>
    </submittedName>
</protein>
<name>A0A6N3B4K6_9ENTR</name>
<proteinExistence type="predicted"/>
<evidence type="ECO:0000256" key="1">
    <source>
        <dbReference type="SAM" id="Phobius"/>
    </source>
</evidence>